<feature type="transmembrane region" description="Helical" evidence="1">
    <location>
        <begin position="213"/>
        <end position="236"/>
    </location>
</feature>
<feature type="transmembrane region" description="Helical" evidence="1">
    <location>
        <begin position="242"/>
        <end position="265"/>
    </location>
</feature>
<dbReference type="PATRIC" id="fig|1619131.3.peg.599"/>
<feature type="chain" id="PRO_5002535652" evidence="2">
    <location>
        <begin position="22"/>
        <end position="405"/>
    </location>
</feature>
<gene>
    <name evidence="3" type="ORF">UU59_C0030G0006</name>
</gene>
<feature type="signal peptide" evidence="2">
    <location>
        <begin position="1"/>
        <end position="21"/>
    </location>
</feature>
<dbReference type="Proteomes" id="UP000034544">
    <property type="component" value="Unassembled WGS sequence"/>
</dbReference>
<dbReference type="EMBL" id="LCBF01000030">
    <property type="protein sequence ID" value="KKS06523.1"/>
    <property type="molecule type" value="Genomic_DNA"/>
</dbReference>
<feature type="transmembrane region" description="Helical" evidence="1">
    <location>
        <begin position="343"/>
        <end position="367"/>
    </location>
</feature>
<proteinExistence type="predicted"/>
<reference evidence="3 4" key="1">
    <citation type="journal article" date="2015" name="Nature">
        <title>rRNA introns, odd ribosomes, and small enigmatic genomes across a large radiation of phyla.</title>
        <authorList>
            <person name="Brown C.T."/>
            <person name="Hug L.A."/>
            <person name="Thomas B.C."/>
            <person name="Sharon I."/>
            <person name="Castelle C.J."/>
            <person name="Singh A."/>
            <person name="Wilkins M.J."/>
            <person name="Williams K.H."/>
            <person name="Banfield J.F."/>
        </authorList>
    </citation>
    <scope>NUCLEOTIDE SEQUENCE [LARGE SCALE GENOMIC DNA]</scope>
</reference>
<keyword evidence="1" id="KW-0812">Transmembrane</keyword>
<dbReference type="SUPFAM" id="SSF52833">
    <property type="entry name" value="Thioredoxin-like"/>
    <property type="match status" value="1"/>
</dbReference>
<organism evidence="3 4">
    <name type="scientific">candidate division WWE3 bacterium GW2011_GWE1_41_27</name>
    <dbReference type="NCBI Taxonomy" id="1619131"/>
    <lineage>
        <taxon>Bacteria</taxon>
        <taxon>Katanobacteria</taxon>
    </lineage>
</organism>
<sequence length="405" mass="45034">MRKSILSVFAFLLLVVLSPLGAPVRAESPAPDLNIYLFQSNSCSHCTEEKAFLKEMAPKYPGLVINSYEVSGNPQNLQLMIKVGEKLGVETGGVPFLVIGKESIIGFNSAETTGTQIERKIEDGLQSSPEDIVKQVLAENSNLVTVKTYLTSDGSTKEKPIEKKSPVNLNLQSLPLPLFTFVIALMDGFNPCAMWALLFLISLLLGMKDRKKMWLLGGTFIVTSGVVYFLFLSAWLNFFMVMGYALIIRYIVGIFAFGLGVYYLYDFYKNRGGCVVSENEKRRGFIERLKEVVLSKHLSIALLGMVVLAASVNLIELLCSAGLPAVYTKVLSMNNLPVWQYYLYLVFYILIFMLDDIIVFVGAMITLQAFGIKNKYAKYSHLIGGIIVLLIGIALIFKPELLSFK</sequence>
<protein>
    <submittedName>
        <fullName evidence="3">Uncharacterized protein</fullName>
    </submittedName>
</protein>
<evidence type="ECO:0000256" key="2">
    <source>
        <dbReference type="SAM" id="SignalP"/>
    </source>
</evidence>
<keyword evidence="1" id="KW-1133">Transmembrane helix</keyword>
<evidence type="ECO:0000256" key="1">
    <source>
        <dbReference type="SAM" id="Phobius"/>
    </source>
</evidence>
<dbReference type="InterPro" id="IPR036249">
    <property type="entry name" value="Thioredoxin-like_sf"/>
</dbReference>
<accession>A0A0G0Z0Y7</accession>
<dbReference type="AlphaFoldDB" id="A0A0G0Z0Y7"/>
<name>A0A0G0Z0Y7_UNCKA</name>
<evidence type="ECO:0000313" key="4">
    <source>
        <dbReference type="Proteomes" id="UP000034544"/>
    </source>
</evidence>
<dbReference type="PROSITE" id="PS51354">
    <property type="entry name" value="GLUTAREDOXIN_2"/>
    <property type="match status" value="1"/>
</dbReference>
<dbReference type="Gene3D" id="3.40.30.10">
    <property type="entry name" value="Glutaredoxin"/>
    <property type="match status" value="1"/>
</dbReference>
<comment type="caution">
    <text evidence="3">The sequence shown here is derived from an EMBL/GenBank/DDBJ whole genome shotgun (WGS) entry which is preliminary data.</text>
</comment>
<feature type="transmembrane region" description="Helical" evidence="1">
    <location>
        <begin position="379"/>
        <end position="397"/>
    </location>
</feature>
<keyword evidence="2" id="KW-0732">Signal</keyword>
<evidence type="ECO:0000313" key="3">
    <source>
        <dbReference type="EMBL" id="KKS06523.1"/>
    </source>
</evidence>
<feature type="transmembrane region" description="Helical" evidence="1">
    <location>
        <begin position="298"/>
        <end position="323"/>
    </location>
</feature>
<keyword evidence="1" id="KW-0472">Membrane</keyword>
<feature type="transmembrane region" description="Helical" evidence="1">
    <location>
        <begin position="178"/>
        <end position="201"/>
    </location>
</feature>